<name>A0ABQ7J600_9APIC</name>
<accession>A0ABQ7J600</accession>
<evidence type="ECO:0000256" key="1">
    <source>
        <dbReference type="SAM" id="SignalP"/>
    </source>
</evidence>
<protein>
    <submittedName>
        <fullName evidence="2">Uncharacterized protein</fullName>
    </submittedName>
</protein>
<dbReference type="Proteomes" id="UP000823046">
    <property type="component" value="Unassembled WGS sequence"/>
</dbReference>
<dbReference type="EMBL" id="JADAQX010000781">
    <property type="protein sequence ID" value="KAF8819390.1"/>
    <property type="molecule type" value="Genomic_DNA"/>
</dbReference>
<keyword evidence="1" id="KW-0732">Signal</keyword>
<keyword evidence="3" id="KW-1185">Reference proteome</keyword>
<gene>
    <name evidence="2" type="ORF">IE077_001081</name>
</gene>
<feature type="chain" id="PRO_5045514625" evidence="1">
    <location>
        <begin position="31"/>
        <end position="588"/>
    </location>
</feature>
<evidence type="ECO:0000313" key="3">
    <source>
        <dbReference type="Proteomes" id="UP000823046"/>
    </source>
</evidence>
<feature type="signal peptide" evidence="1">
    <location>
        <begin position="1"/>
        <end position="30"/>
    </location>
</feature>
<sequence>MKGTSQVGKCSPRTFLSMFLLLAGLSKCLSVSFSMGDPVPLYLSPLFTKSRRSGIRHKNACIQMNAAPRGSVWEERNTKLFNDPSPSFPWDVQIPFFKEIKRDGPDNWWHQFIAGEWTYFDHKPDARRPAGVISGGSEQYDGMGLALPEGKDRQRLEKFSKMMDHGVAWRQNILFSFILCVIGGSLCYSRDGPIIKLAGMHPDGNQEIIFGESDTQLEERQWGSWGGQTATEYILDTGWREPLMEWDMAGMPYPWTHTRTDVQELPFAGRSPAAHVPHPPLDWELAAYHLLGEIQEDPMCDYCNVYKQQVEALRLLENELNERGKGRRKWKSVSFEFLYIFFDPGLKMPGMSGFLGALPFTDLYTSKMQSFTHLDFILQKDFAFLSKNLAVALKDSDERLIRAILFRTRDFLRILLNDIRKDPQWLIQHVFDRVEVSDHVGGGEWNCSDVDIDTKTIAFNNAIISAKSSSNSYMEKLTKAEMAEMYHYSMTEMRREGRYRDYAEQIAQENDIVYEKRGDRKLFPALMSIYKPLWTNRQYGDEFGAALKEEEHIDEESVLHFGNPIKFHSSNSTMEEEDWNYLDEYGRY</sequence>
<proteinExistence type="predicted"/>
<comment type="caution">
    <text evidence="2">The sequence shown here is derived from an EMBL/GenBank/DDBJ whole genome shotgun (WGS) entry which is preliminary data.</text>
</comment>
<reference evidence="2 3" key="1">
    <citation type="journal article" date="2020" name="bioRxiv">
        <title>Metabolic contributions of an alphaproteobacterial endosymbiont in the apicomplexan Cardiosporidium cionae.</title>
        <authorList>
            <person name="Hunter E.S."/>
            <person name="Paight C.J."/>
            <person name="Lane C.E."/>
        </authorList>
    </citation>
    <scope>NUCLEOTIDE SEQUENCE [LARGE SCALE GENOMIC DNA]</scope>
    <source>
        <strain evidence="2">ESH_2018</strain>
    </source>
</reference>
<organism evidence="2 3">
    <name type="scientific">Cardiosporidium cionae</name>
    <dbReference type="NCBI Taxonomy" id="476202"/>
    <lineage>
        <taxon>Eukaryota</taxon>
        <taxon>Sar</taxon>
        <taxon>Alveolata</taxon>
        <taxon>Apicomplexa</taxon>
        <taxon>Aconoidasida</taxon>
        <taxon>Nephromycida</taxon>
        <taxon>Cardiosporidium</taxon>
    </lineage>
</organism>
<evidence type="ECO:0000313" key="2">
    <source>
        <dbReference type="EMBL" id="KAF8819390.1"/>
    </source>
</evidence>